<feature type="domain" description="Glycosyltransferase subfamily 4-like N-terminal" evidence="2">
    <location>
        <begin position="18"/>
        <end position="126"/>
    </location>
</feature>
<dbReference type="PANTHER" id="PTHR12526">
    <property type="entry name" value="GLYCOSYLTRANSFERASE"/>
    <property type="match status" value="1"/>
</dbReference>
<evidence type="ECO:0000259" key="1">
    <source>
        <dbReference type="Pfam" id="PF00534"/>
    </source>
</evidence>
<dbReference type="Pfam" id="PF00534">
    <property type="entry name" value="Glycos_transf_1"/>
    <property type="match status" value="1"/>
</dbReference>
<dbReference type="InterPro" id="IPR028098">
    <property type="entry name" value="Glyco_trans_4-like_N"/>
</dbReference>
<keyword evidence="4" id="KW-1185">Reference proteome</keyword>
<sequence>MRIAQISPLFEAVPPKLYGGTERVVSSLTEELVAMGHDVTLFASGDSVTAARLAAMRDQALRLDPTVKDWVAHYYKMVEQIAQRAGEFDIIHSHIDYFPLGLLDRQATPFLTTLHGRLDLPEFKMIYETYGHTPFVSISDNQRLPIPRLNWARTVLHGMPADRLTPQPVEQKYFAFLGRVSPEKGLDRAIRIAARAGVKLKVAAKIDDADRAYYNREISPLMNQPHVEYIGEINDSQKPEFLSGAHALLFPIDWPEPFGLVMIEAMACGTPVIAMRRGSVPEVLENGLTGFIIENEDEAVAAVPRIAELDRARIRRRFEERFTARRMAEDYVSVYQQLIEAAKKLRLRAVNA</sequence>
<evidence type="ECO:0000313" key="4">
    <source>
        <dbReference type="Proteomes" id="UP000223527"/>
    </source>
</evidence>
<dbReference type="PANTHER" id="PTHR12526:SF595">
    <property type="entry name" value="BLL5217 PROTEIN"/>
    <property type="match status" value="1"/>
</dbReference>
<accession>A0A2C7A963</accession>
<dbReference type="Pfam" id="PF13439">
    <property type="entry name" value="Glyco_transf_4"/>
    <property type="match status" value="1"/>
</dbReference>
<dbReference type="CDD" id="cd03802">
    <property type="entry name" value="GT4_AviGT4-like"/>
    <property type="match status" value="1"/>
</dbReference>
<feature type="domain" description="Glycosyl transferase family 1" evidence="1">
    <location>
        <begin position="168"/>
        <end position="309"/>
    </location>
</feature>
<keyword evidence="3" id="KW-0808">Transferase</keyword>
<evidence type="ECO:0000259" key="2">
    <source>
        <dbReference type="Pfam" id="PF13439"/>
    </source>
</evidence>
<dbReference type="Gene3D" id="3.40.50.2000">
    <property type="entry name" value="Glycogen Phosphorylase B"/>
    <property type="match status" value="2"/>
</dbReference>
<dbReference type="OrthoDB" id="9801573at2"/>
<dbReference type="Proteomes" id="UP000223527">
    <property type="component" value="Unassembled WGS sequence"/>
</dbReference>
<name>A0A2C7A963_9PROT</name>
<dbReference type="SUPFAM" id="SSF53756">
    <property type="entry name" value="UDP-Glycosyltransferase/glycogen phosphorylase"/>
    <property type="match status" value="1"/>
</dbReference>
<dbReference type="AlphaFoldDB" id="A0A2C7A963"/>
<evidence type="ECO:0000313" key="3">
    <source>
        <dbReference type="EMBL" id="PHK94559.1"/>
    </source>
</evidence>
<dbReference type="RefSeq" id="WP_099095924.1">
    <property type="nucleotide sequence ID" value="NZ_PDNU01000023.1"/>
</dbReference>
<organism evidence="3 4">
    <name type="scientific">Teichococcus rhizosphaerae</name>
    <dbReference type="NCBI Taxonomy" id="1335062"/>
    <lineage>
        <taxon>Bacteria</taxon>
        <taxon>Pseudomonadati</taxon>
        <taxon>Pseudomonadota</taxon>
        <taxon>Alphaproteobacteria</taxon>
        <taxon>Acetobacterales</taxon>
        <taxon>Roseomonadaceae</taxon>
        <taxon>Roseomonas</taxon>
    </lineage>
</organism>
<reference evidence="3 4" key="1">
    <citation type="submission" date="2017-10" db="EMBL/GenBank/DDBJ databases">
        <authorList>
            <person name="Banno H."/>
            <person name="Chua N.-H."/>
        </authorList>
    </citation>
    <scope>NUCLEOTIDE SEQUENCE [LARGE SCALE GENOMIC DNA]</scope>
    <source>
        <strain evidence="3 4">YW11</strain>
    </source>
</reference>
<protein>
    <submittedName>
        <fullName evidence="3">Glycosyl transferase</fullName>
    </submittedName>
</protein>
<proteinExistence type="predicted"/>
<dbReference type="GO" id="GO:0016757">
    <property type="term" value="F:glycosyltransferase activity"/>
    <property type="evidence" value="ECO:0007669"/>
    <property type="project" value="InterPro"/>
</dbReference>
<comment type="caution">
    <text evidence="3">The sequence shown here is derived from an EMBL/GenBank/DDBJ whole genome shotgun (WGS) entry which is preliminary data.</text>
</comment>
<gene>
    <name evidence="3" type="ORF">CR162_12820</name>
</gene>
<dbReference type="InterPro" id="IPR001296">
    <property type="entry name" value="Glyco_trans_1"/>
</dbReference>
<dbReference type="EMBL" id="PDNU01000023">
    <property type="protein sequence ID" value="PHK94559.1"/>
    <property type="molecule type" value="Genomic_DNA"/>
</dbReference>